<dbReference type="VEuPathDB" id="MicrosporidiaDB:NEQG_00626"/>
<dbReference type="OMA" id="FIVARDE"/>
<name>I3EHW0_NEMP3</name>
<keyword evidence="2" id="KW-1185">Reference proteome</keyword>
<gene>
    <name evidence="1" type="ORF">NEQG_00626</name>
</gene>
<accession>I3EHW0</accession>
<dbReference type="AlphaFoldDB" id="I3EHW0"/>
<dbReference type="HOGENOM" id="CLU_2455271_0_0_1"/>
<dbReference type="Proteomes" id="UP000002872">
    <property type="component" value="Unassembled WGS sequence"/>
</dbReference>
<evidence type="ECO:0000313" key="2">
    <source>
        <dbReference type="Proteomes" id="UP000002872"/>
    </source>
</evidence>
<evidence type="ECO:0000313" key="1">
    <source>
        <dbReference type="EMBL" id="EIJ88807.1"/>
    </source>
</evidence>
<proteinExistence type="predicted"/>
<reference evidence="1" key="1">
    <citation type="submission" date="2011-01" db="EMBL/GenBank/DDBJ databases">
        <title>The Genome Sequence of Nematocida parisii strain ERTm3.</title>
        <authorList>
            <consortium name="The Broad Institute Genome Sequencing Platform"/>
            <consortium name="The Broad Institute Genome Sequencing Center for Infectious Disease"/>
            <person name="Cuomo C."/>
            <person name="Troemel E."/>
            <person name="Young S.K."/>
            <person name="Zeng Q."/>
            <person name="Gargeya S."/>
            <person name="Fitzgerald M."/>
            <person name="Haas B."/>
            <person name="Abouelleil A."/>
            <person name="Alvarado L."/>
            <person name="Arachchi H.M."/>
            <person name="Berlin A."/>
            <person name="Chapman S.B."/>
            <person name="Gearin G."/>
            <person name="Goldberg J."/>
            <person name="Griggs A."/>
            <person name="Gujja S."/>
            <person name="Hansen M."/>
            <person name="Heiman D."/>
            <person name="Howarth C."/>
            <person name="Larimer J."/>
            <person name="Lui A."/>
            <person name="MacDonald P.J.P."/>
            <person name="McCowen C."/>
            <person name="Montmayeur A."/>
            <person name="Murphy C."/>
            <person name="Neiman D."/>
            <person name="Pearson M."/>
            <person name="Priest M."/>
            <person name="Roberts A."/>
            <person name="Saif S."/>
            <person name="Shea T."/>
            <person name="Sisk P."/>
            <person name="Stolte C."/>
            <person name="Sykes S."/>
            <person name="Wortman J."/>
            <person name="Nusbaum C."/>
            <person name="Birren B."/>
        </authorList>
    </citation>
    <scope>NUCLEOTIDE SEQUENCE</scope>
    <source>
        <strain evidence="1">ERTm3</strain>
    </source>
</reference>
<sequence>MKFTVSRDELPKVSVLEFNGEFEQLDKLNMDIQEDRIVFNTSFIKSGKKSSSNNLILRAHNGVITPHAMCTDHILFDTPPKYINNCKRG</sequence>
<organism evidence="1 2">
    <name type="scientific">Nematocida parisii (strain ERTm3)</name>
    <name type="common">Nematode killer fungus</name>
    <dbReference type="NCBI Taxonomy" id="935791"/>
    <lineage>
        <taxon>Eukaryota</taxon>
        <taxon>Fungi</taxon>
        <taxon>Fungi incertae sedis</taxon>
        <taxon>Microsporidia</taxon>
        <taxon>Nematocida</taxon>
    </lineage>
</organism>
<dbReference type="InParanoid" id="I3EHW0"/>
<dbReference type="EMBL" id="GL870877">
    <property type="protein sequence ID" value="EIJ88807.1"/>
    <property type="molecule type" value="Genomic_DNA"/>
</dbReference>
<dbReference type="OrthoDB" id="2186229at2759"/>
<protein>
    <submittedName>
        <fullName evidence="1">Uncharacterized protein</fullName>
    </submittedName>
</protein>